<feature type="compositionally biased region" description="Low complexity" evidence="10">
    <location>
        <begin position="1501"/>
        <end position="1527"/>
    </location>
</feature>
<dbReference type="GO" id="GO:0007018">
    <property type="term" value="P:microtubule-based movement"/>
    <property type="evidence" value="ECO:0007669"/>
    <property type="project" value="InterPro"/>
</dbReference>
<dbReference type="InterPro" id="IPR019821">
    <property type="entry name" value="Kinesin_motor_CS"/>
</dbReference>
<dbReference type="OrthoDB" id="3176171at2759"/>
<keyword evidence="3" id="KW-0493">Microtubule</keyword>
<dbReference type="Pfam" id="PF00225">
    <property type="entry name" value="Kinesin"/>
    <property type="match status" value="1"/>
</dbReference>
<evidence type="ECO:0000256" key="7">
    <source>
        <dbReference type="ARBA" id="ARBA00023175"/>
    </source>
</evidence>
<organism evidence="12 13">
    <name type="scientific">Folsomia candida</name>
    <name type="common">Springtail</name>
    <dbReference type="NCBI Taxonomy" id="158441"/>
    <lineage>
        <taxon>Eukaryota</taxon>
        <taxon>Metazoa</taxon>
        <taxon>Ecdysozoa</taxon>
        <taxon>Arthropoda</taxon>
        <taxon>Hexapoda</taxon>
        <taxon>Collembola</taxon>
        <taxon>Entomobryomorpha</taxon>
        <taxon>Isotomoidea</taxon>
        <taxon>Isotomidae</taxon>
        <taxon>Proisotominae</taxon>
        <taxon>Folsomia</taxon>
    </lineage>
</organism>
<dbReference type="InterPro" id="IPR001752">
    <property type="entry name" value="Kinesin_motor_dom"/>
</dbReference>
<comment type="similarity">
    <text evidence="9">Belongs to the TRAFAC class myosin-kinesin ATPase superfamily. Kinesin family.</text>
</comment>
<feature type="domain" description="Kinesin motor" evidence="11">
    <location>
        <begin position="5"/>
        <end position="364"/>
    </location>
</feature>
<dbReference type="PROSITE" id="PS50067">
    <property type="entry name" value="KINESIN_MOTOR_2"/>
    <property type="match status" value="1"/>
</dbReference>
<dbReference type="InterPro" id="IPR008984">
    <property type="entry name" value="SMAD_FHA_dom_sf"/>
</dbReference>
<proteinExistence type="inferred from homology"/>
<feature type="compositionally biased region" description="Polar residues" evidence="10">
    <location>
        <begin position="1395"/>
        <end position="1414"/>
    </location>
</feature>
<sequence>MGKDKVKVGVRVRPFNAREKAILSSGGSSVTILQVKQESNQIALVHPSSSLNNNNPSNIKSFTFDHVFDMDGNQEEVFVNLGRDLLSSAFEGYNACLFAYGQTGSGKSYTMLGSSEQRGVIPRLCDAMFNQIAEESENANKGPQSSSNPNIFKVEVSFMEIYNEKVRDLLVANKTSLKVREHSIYGPYVDGLSILAVTSAEDVSTLMAEGNKSRTIAATNMNSESSRSHAVFTIVLTQTMTDLTSGVTGEKVSKLSLVDLAGSERATKTGAVGERLKEGSNINKSLTTLGLVISKLAEGSISSAGNVRDSKTFIPYRDSVLTWLLKDNLGGNSRTIMLATVSPSPDNYEETLSTLRYADRAKRIVNNAVVNEDPNAKLIRELQAEVKQLRELLKSHVSDTVLNEKLDQSKKLMRQASEPWEDRLQRSEQASQERQAALEKMGISVSGISVETDRFYLVNLNADPALNEMLVYYLKEDRTLVGRPDGDGPPDIQLTGLGISPLHCELIVEPDQSLHLIPYPMALTCVNGEKVEKRKLLHHGDRILWGNHHFFRLNSPARTTQNTSNVMSIMDGIDDSSSGYEQASSEFYMKQLVTSDPLHEAVAKLESKHQKDKEVALEKQRQELTMTLERQFNALMHVLSPTTSMPPALPWAGDAQSYIQQQQHMQQQNSVQIATARNSKMAEGLKLLKEFLLRANHMVREANEIASAMKIDVKYSVTLLIPPLNITPNRPKGALITEPSIKVEKEGHYHQIWSMEKLHNRLVDMRELYEEFCIQQQDFDQPDSFCEMDPPASFFEPDQPHVLLGIANVFLQALFYDDVTLKYPVPVISQQGEIVGRLHVEITKISGQIDDINSRNSSMNTSKGDASLYEDYDDDVDDVEPEQKTITVRVTVRHLAGVSSSHSHYVFCQYVFCDNIVVCPPVESTTVVRFDHTRYFTIPISEEFIDYCSESALSFEVWGHRGNQITSHSLENNQSSTNNETNNNSVTDRWKDVTSQMKLWVEIQELNENGEYMPVDVDYTAACGTGGVHQLKQGLQRRILISVETNATIGQLPIVCDEIDQVSMGAITPRSTTLQRPLDSYQEEDLTLLRERWGEALKRRREYLDSHLQDLARKHDKTSEDVEREKSLVAQWLMLTEERNAVLVPSPDSCVPGAPTNSNFKPEMGIELHMPIVFLDIPEDVLSADSSPHSPPIATGLTAGLNSLLPKEHEAPFVALPMIRKSYGDFYSAWSDQRMSTESWAMVSMVEPSVHDCSQLNKPTPQGEVIYVILRIALRFSHPVQMECILRKRICLVVKRNRASFAERLKARFSVKGPVDEQERTKKRTGITYQIVSHLPKSSEQLETRESLAVLAVSHGESYIEEYLRSISAVDSILNLDRMRQSVHLREEQMKSRPRNSMNKSFHQQQNGAPSSSAGGLMRKTLSVPNISQLFIGPSPSSNNLVGGHSKFSQISNGGIGLSTHSQSPAGMINSSIGERNNVVNSIRRTRPIRSESLRNLSAFTSPPTSTVTSPSSQQQQQSPQTQRPSSLSLGGCTNTASNNATPHTSKWTSLMTTVMEEESSGYGSQKSSDSPTTTG</sequence>
<feature type="region of interest" description="Disordered" evidence="10">
    <location>
        <begin position="1387"/>
        <end position="1418"/>
    </location>
</feature>
<dbReference type="PRINTS" id="PR00380">
    <property type="entry name" value="KINESINHEAVY"/>
</dbReference>
<evidence type="ECO:0000256" key="2">
    <source>
        <dbReference type="ARBA" id="ARBA00022490"/>
    </source>
</evidence>
<evidence type="ECO:0000259" key="11">
    <source>
        <dbReference type="PROSITE" id="PS50067"/>
    </source>
</evidence>
<dbReference type="PROSITE" id="PS00411">
    <property type="entry name" value="KINESIN_MOTOR_1"/>
    <property type="match status" value="1"/>
</dbReference>
<reference evidence="12 13" key="1">
    <citation type="submission" date="2015-12" db="EMBL/GenBank/DDBJ databases">
        <title>The genome of Folsomia candida.</title>
        <authorList>
            <person name="Faddeeva A."/>
            <person name="Derks M.F."/>
            <person name="Anvar Y."/>
            <person name="Smit S."/>
            <person name="Van Straalen N."/>
            <person name="Roelofs D."/>
        </authorList>
    </citation>
    <scope>NUCLEOTIDE SEQUENCE [LARGE SCALE GENOMIC DNA]</scope>
    <source>
        <strain evidence="12 13">VU population</strain>
        <tissue evidence="12">Whole body</tissue>
    </source>
</reference>
<dbReference type="GO" id="GO:0003777">
    <property type="term" value="F:microtubule motor activity"/>
    <property type="evidence" value="ECO:0007669"/>
    <property type="project" value="InterPro"/>
</dbReference>
<keyword evidence="6" id="KW-0175">Coiled coil</keyword>
<dbReference type="InterPro" id="IPR032405">
    <property type="entry name" value="Kinesin_assoc"/>
</dbReference>
<evidence type="ECO:0000256" key="4">
    <source>
        <dbReference type="ARBA" id="ARBA00022741"/>
    </source>
</evidence>
<protein>
    <submittedName>
        <fullName evidence="12">Kinesin-like protein KIF13A</fullName>
    </submittedName>
</protein>
<dbReference type="Gene3D" id="2.60.200.20">
    <property type="match status" value="1"/>
</dbReference>
<dbReference type="STRING" id="158441.A0A226EL03"/>
<evidence type="ECO:0000256" key="9">
    <source>
        <dbReference type="PROSITE-ProRule" id="PRU00283"/>
    </source>
</evidence>
<dbReference type="OMA" id="MAIQTEH"/>
<keyword evidence="4 9" id="KW-0547">Nucleotide-binding</keyword>
<evidence type="ECO:0000256" key="6">
    <source>
        <dbReference type="ARBA" id="ARBA00023054"/>
    </source>
</evidence>
<keyword evidence="13" id="KW-1185">Reference proteome</keyword>
<dbReference type="PANTHER" id="PTHR47117">
    <property type="entry name" value="STAR-RELATED LIPID TRANSFER PROTEIN 9"/>
    <property type="match status" value="1"/>
</dbReference>
<dbReference type="Proteomes" id="UP000198287">
    <property type="component" value="Unassembled WGS sequence"/>
</dbReference>
<accession>A0A226EL03</accession>
<keyword evidence="2" id="KW-0963">Cytoplasm</keyword>
<gene>
    <name evidence="12" type="ORF">Fcan01_08217</name>
</gene>
<dbReference type="Pfam" id="PF00498">
    <property type="entry name" value="FHA"/>
    <property type="match status" value="1"/>
</dbReference>
<dbReference type="SMART" id="SM00240">
    <property type="entry name" value="FHA"/>
    <property type="match status" value="1"/>
</dbReference>
<keyword evidence="7 9" id="KW-0505">Motor protein</keyword>
<feature type="compositionally biased region" description="Low complexity" evidence="10">
    <location>
        <begin position="1561"/>
        <end position="1576"/>
    </location>
</feature>
<feature type="compositionally biased region" description="Polar residues" evidence="10">
    <location>
        <begin position="1528"/>
        <end position="1553"/>
    </location>
</feature>
<evidence type="ECO:0000256" key="10">
    <source>
        <dbReference type="SAM" id="MobiDB-lite"/>
    </source>
</evidence>
<dbReference type="InterPro" id="IPR036961">
    <property type="entry name" value="Kinesin_motor_dom_sf"/>
</dbReference>
<dbReference type="SUPFAM" id="SSF52540">
    <property type="entry name" value="P-loop containing nucleoside triphosphate hydrolases"/>
    <property type="match status" value="1"/>
</dbReference>
<dbReference type="FunFam" id="3.40.850.10:FF:000167">
    <property type="entry name" value="Uncharacterized protein"/>
    <property type="match status" value="1"/>
</dbReference>
<evidence type="ECO:0000313" key="13">
    <source>
        <dbReference type="Proteomes" id="UP000198287"/>
    </source>
</evidence>
<feature type="region of interest" description="Disordered" evidence="10">
    <location>
        <begin position="1453"/>
        <end position="1576"/>
    </location>
</feature>
<dbReference type="Pfam" id="PF16183">
    <property type="entry name" value="Kinesin_assoc"/>
    <property type="match status" value="2"/>
</dbReference>
<evidence type="ECO:0000256" key="3">
    <source>
        <dbReference type="ARBA" id="ARBA00022701"/>
    </source>
</evidence>
<dbReference type="Gene3D" id="6.10.250.2520">
    <property type="match status" value="1"/>
</dbReference>
<dbReference type="GO" id="GO:0005524">
    <property type="term" value="F:ATP binding"/>
    <property type="evidence" value="ECO:0007669"/>
    <property type="project" value="UniProtKB-UniRule"/>
</dbReference>
<evidence type="ECO:0000256" key="5">
    <source>
        <dbReference type="ARBA" id="ARBA00022840"/>
    </source>
</evidence>
<dbReference type="GO" id="GO:0005874">
    <property type="term" value="C:microtubule"/>
    <property type="evidence" value="ECO:0007669"/>
    <property type="project" value="UniProtKB-KW"/>
</dbReference>
<evidence type="ECO:0000313" key="12">
    <source>
        <dbReference type="EMBL" id="OXA58322.1"/>
    </source>
</evidence>
<feature type="binding site" evidence="9">
    <location>
        <begin position="101"/>
        <end position="108"/>
    </location>
    <ligand>
        <name>ATP</name>
        <dbReference type="ChEBI" id="CHEBI:30616"/>
    </ligand>
</feature>
<dbReference type="InterPro" id="IPR027417">
    <property type="entry name" value="P-loop_NTPase"/>
</dbReference>
<name>A0A226EL03_FOLCA</name>
<keyword evidence="8" id="KW-0206">Cytoskeleton</keyword>
<feature type="compositionally biased region" description="Polar residues" evidence="10">
    <location>
        <begin position="1453"/>
        <end position="1483"/>
    </location>
</feature>
<evidence type="ECO:0000256" key="1">
    <source>
        <dbReference type="ARBA" id="ARBA00004245"/>
    </source>
</evidence>
<dbReference type="EMBL" id="LNIX01000003">
    <property type="protein sequence ID" value="OXA58322.1"/>
    <property type="molecule type" value="Genomic_DNA"/>
</dbReference>
<comment type="caution">
    <text evidence="12">The sequence shown here is derived from an EMBL/GenBank/DDBJ whole genome shotgun (WGS) entry which is preliminary data.</text>
</comment>
<dbReference type="SMART" id="SM00129">
    <property type="entry name" value="KISc"/>
    <property type="match status" value="1"/>
</dbReference>
<dbReference type="InterPro" id="IPR000253">
    <property type="entry name" value="FHA_dom"/>
</dbReference>
<comment type="subcellular location">
    <subcellularLocation>
        <location evidence="1">Cytoplasm</location>
        <location evidence="1">Cytoskeleton</location>
    </subcellularLocation>
</comment>
<dbReference type="Gene3D" id="3.40.850.10">
    <property type="entry name" value="Kinesin motor domain"/>
    <property type="match status" value="1"/>
</dbReference>
<keyword evidence="5 9" id="KW-0067">ATP-binding</keyword>
<evidence type="ECO:0000256" key="8">
    <source>
        <dbReference type="ARBA" id="ARBA00023212"/>
    </source>
</evidence>
<dbReference type="CDD" id="cd22706">
    <property type="entry name" value="FHA_KIF13"/>
    <property type="match status" value="1"/>
</dbReference>
<dbReference type="SUPFAM" id="SSF49879">
    <property type="entry name" value="SMAD/FHA domain"/>
    <property type="match status" value="1"/>
</dbReference>
<dbReference type="GO" id="GO:0008017">
    <property type="term" value="F:microtubule binding"/>
    <property type="evidence" value="ECO:0007669"/>
    <property type="project" value="InterPro"/>
</dbReference>